<keyword evidence="4" id="KW-1185">Reference proteome</keyword>
<dbReference type="RefSeq" id="WP_114403055.1">
    <property type="nucleotide sequence ID" value="NZ_QPGB01000003.1"/>
</dbReference>
<evidence type="ECO:0000256" key="2">
    <source>
        <dbReference type="SAM" id="Phobius"/>
    </source>
</evidence>
<dbReference type="OrthoDB" id="8585321at2"/>
<keyword evidence="2" id="KW-1133">Transmembrane helix</keyword>
<dbReference type="EMBL" id="QPGB01000003">
    <property type="protein sequence ID" value="RCS57572.1"/>
    <property type="molecule type" value="Genomic_DNA"/>
</dbReference>
<name>A0A368L237_9BURK</name>
<dbReference type="InterPro" id="IPR046703">
    <property type="entry name" value="DUF6776"/>
</dbReference>
<sequence>MRLRLLLRKLTISAPQMRVLTQRPWYVRLAPYFLVALASAGVTAGWYAWSGAAGNKTKQQLEQELAESKLKLQQLYDEHAQLERTARTATSQIDMEQAARSRLTQEMKTLEADNARLREELAFFERSISANQAVLGLTLSGARIQVVQEGVYQLRVMVAQSGKINANFNGQLQLHVTGQQNGKTVQLILPEPIQNSATAAAGLTGKTTGYAVSPASAYQLNFRHYQRLEIYFALPANLQLKTVQAKVFDGKTIRLTQQVSL</sequence>
<dbReference type="Pfam" id="PF20567">
    <property type="entry name" value="DUF6776"/>
    <property type="match status" value="1"/>
</dbReference>
<dbReference type="AlphaFoldDB" id="A0A368L237"/>
<accession>A0A368L237</accession>
<protein>
    <submittedName>
        <fullName evidence="3">Uncharacterized protein</fullName>
    </submittedName>
</protein>
<feature type="coiled-coil region" evidence="1">
    <location>
        <begin position="58"/>
        <end position="127"/>
    </location>
</feature>
<evidence type="ECO:0000256" key="1">
    <source>
        <dbReference type="SAM" id="Coils"/>
    </source>
</evidence>
<organism evidence="3 4">
    <name type="scientific">Parvibium lacunae</name>
    <dbReference type="NCBI Taxonomy" id="1888893"/>
    <lineage>
        <taxon>Bacteria</taxon>
        <taxon>Pseudomonadati</taxon>
        <taxon>Pseudomonadota</taxon>
        <taxon>Betaproteobacteria</taxon>
        <taxon>Burkholderiales</taxon>
        <taxon>Alcaligenaceae</taxon>
        <taxon>Parvibium</taxon>
    </lineage>
</organism>
<evidence type="ECO:0000313" key="3">
    <source>
        <dbReference type="EMBL" id="RCS57572.1"/>
    </source>
</evidence>
<gene>
    <name evidence="3" type="ORF">DU000_09030</name>
</gene>
<reference evidence="3 4" key="1">
    <citation type="journal article" date="2018" name="Int. J. Syst. Evol. Microbiol.">
        <title>Parvibium lacunae gen. nov., sp. nov., a new member of the family Alcaligenaceae isolated from a freshwater pond.</title>
        <authorList>
            <person name="Chen W.M."/>
            <person name="Xie P.B."/>
            <person name="Hsu M.Y."/>
            <person name="Sheu S.Y."/>
        </authorList>
    </citation>
    <scope>NUCLEOTIDE SEQUENCE [LARGE SCALE GENOMIC DNA]</scope>
    <source>
        <strain evidence="3 4">KMB9</strain>
    </source>
</reference>
<keyword evidence="1" id="KW-0175">Coiled coil</keyword>
<keyword evidence="2" id="KW-0812">Transmembrane</keyword>
<proteinExistence type="predicted"/>
<evidence type="ECO:0000313" key="4">
    <source>
        <dbReference type="Proteomes" id="UP000252357"/>
    </source>
</evidence>
<dbReference type="Proteomes" id="UP000252357">
    <property type="component" value="Unassembled WGS sequence"/>
</dbReference>
<keyword evidence="2" id="KW-0472">Membrane</keyword>
<comment type="caution">
    <text evidence="3">The sequence shown here is derived from an EMBL/GenBank/DDBJ whole genome shotgun (WGS) entry which is preliminary data.</text>
</comment>
<feature type="transmembrane region" description="Helical" evidence="2">
    <location>
        <begin position="25"/>
        <end position="49"/>
    </location>
</feature>